<dbReference type="GO" id="GO:0000166">
    <property type="term" value="F:nucleotide binding"/>
    <property type="evidence" value="ECO:0007669"/>
    <property type="project" value="InterPro"/>
</dbReference>
<dbReference type="InterPro" id="IPR055170">
    <property type="entry name" value="GFO_IDH_MocA-like_dom"/>
</dbReference>
<dbReference type="InterPro" id="IPR036291">
    <property type="entry name" value="NAD(P)-bd_dom_sf"/>
</dbReference>
<dbReference type="SUPFAM" id="SSF51735">
    <property type="entry name" value="NAD(P)-binding Rossmann-fold domains"/>
    <property type="match status" value="1"/>
</dbReference>
<dbReference type="Gene3D" id="3.30.360.10">
    <property type="entry name" value="Dihydrodipicolinate Reductase, domain 2"/>
    <property type="match status" value="1"/>
</dbReference>
<feature type="non-terminal residue" evidence="5">
    <location>
        <position position="331"/>
    </location>
</feature>
<dbReference type="Pfam" id="PF22725">
    <property type="entry name" value="GFO_IDH_MocA_C3"/>
    <property type="match status" value="1"/>
</dbReference>
<dbReference type="PANTHER" id="PTHR42840:SF5">
    <property type="entry name" value="NAD(P)-BINDING ROSSMANN-FOLD SUPERFAMILY PROTEIN"/>
    <property type="match status" value="1"/>
</dbReference>
<feature type="region of interest" description="Disordered" evidence="2">
    <location>
        <begin position="137"/>
        <end position="174"/>
    </location>
</feature>
<dbReference type="Gene3D" id="3.40.50.720">
    <property type="entry name" value="NAD(P)-binding Rossmann-like Domain"/>
    <property type="match status" value="2"/>
</dbReference>
<dbReference type="EMBL" id="KZ825841">
    <property type="protein sequence ID" value="PYH96208.1"/>
    <property type="molecule type" value="Genomic_DNA"/>
</dbReference>
<dbReference type="GO" id="GO:0005737">
    <property type="term" value="C:cytoplasm"/>
    <property type="evidence" value="ECO:0007669"/>
    <property type="project" value="TreeGrafter"/>
</dbReference>
<evidence type="ECO:0000259" key="4">
    <source>
        <dbReference type="Pfam" id="PF22725"/>
    </source>
</evidence>
<sequence length="331" mass="36159">MSIGIAIIGSGIFAREEHLPILLNQNNQHKHPFTLKALYSRTLKSAEALLASVKTPKEAAADAVRKIDVYAEDAGEGRTYEDLLGREDVMAFVIALPIPTQPPYILRALTAGKHVLSEKPIAGDLRTAREMVSFYEALSPSPSPSQPSETNGTIQSTDENDNNDNNNNNNKKKKPLWAVAENHRFLTKYHLAATEVRKLGRVKGLRVLVRSYIGEGSKYHQTPWRRHPTHIGGFLLDGGVHIIAALRLILSATSDAITTVSGMTSLHRPHLHPMDTLDAIVRTRSGATGTISLCYGSQGGSTSLFEIVCERGVVTLDGDWVRVDGEEGVEV</sequence>
<proteinExistence type="inferred from homology"/>
<evidence type="ECO:0000256" key="1">
    <source>
        <dbReference type="ARBA" id="ARBA00010928"/>
    </source>
</evidence>
<evidence type="ECO:0000256" key="2">
    <source>
        <dbReference type="SAM" id="MobiDB-lite"/>
    </source>
</evidence>
<dbReference type="InterPro" id="IPR000683">
    <property type="entry name" value="Gfo/Idh/MocA-like_OxRdtase_N"/>
</dbReference>
<dbReference type="STRING" id="1448320.A0A319E689"/>
<reference evidence="5 6" key="1">
    <citation type="submission" date="2018-02" db="EMBL/GenBank/DDBJ databases">
        <title>The genomes of Aspergillus section Nigri reveals drivers in fungal speciation.</title>
        <authorList>
            <consortium name="DOE Joint Genome Institute"/>
            <person name="Vesth T.C."/>
            <person name="Nybo J."/>
            <person name="Theobald S."/>
            <person name="Brandl J."/>
            <person name="Frisvad J.C."/>
            <person name="Nielsen K.F."/>
            <person name="Lyhne E.K."/>
            <person name="Kogle M.E."/>
            <person name="Kuo A."/>
            <person name="Riley R."/>
            <person name="Clum A."/>
            <person name="Nolan M."/>
            <person name="Lipzen A."/>
            <person name="Salamov A."/>
            <person name="Henrissat B."/>
            <person name="Wiebenga A."/>
            <person name="De vries R.P."/>
            <person name="Grigoriev I.V."/>
            <person name="Mortensen U.H."/>
            <person name="Andersen M.R."/>
            <person name="Baker S.E."/>
        </authorList>
    </citation>
    <scope>NUCLEOTIDE SEQUENCE [LARGE SCALE GENOMIC DNA]</scope>
    <source>
        <strain evidence="5 6">CBS 707.79</strain>
    </source>
</reference>
<dbReference type="OrthoDB" id="64915at2759"/>
<gene>
    <name evidence="5" type="ORF">BO71DRAFT_439756</name>
</gene>
<dbReference type="GO" id="GO:0016491">
    <property type="term" value="F:oxidoreductase activity"/>
    <property type="evidence" value="ECO:0007669"/>
    <property type="project" value="TreeGrafter"/>
</dbReference>
<feature type="domain" description="GFO/IDH/MocA-like oxidoreductase" evidence="4">
    <location>
        <begin position="198"/>
        <end position="314"/>
    </location>
</feature>
<dbReference type="GO" id="GO:0006740">
    <property type="term" value="P:NADPH regeneration"/>
    <property type="evidence" value="ECO:0007669"/>
    <property type="project" value="TreeGrafter"/>
</dbReference>
<evidence type="ECO:0000259" key="3">
    <source>
        <dbReference type="Pfam" id="PF01408"/>
    </source>
</evidence>
<comment type="similarity">
    <text evidence="1">Belongs to the Gfo/Idh/MocA family.</text>
</comment>
<dbReference type="Proteomes" id="UP000247810">
    <property type="component" value="Unassembled WGS sequence"/>
</dbReference>
<organism evidence="5 6">
    <name type="scientific">Aspergillus ellipticus CBS 707.79</name>
    <dbReference type="NCBI Taxonomy" id="1448320"/>
    <lineage>
        <taxon>Eukaryota</taxon>
        <taxon>Fungi</taxon>
        <taxon>Dikarya</taxon>
        <taxon>Ascomycota</taxon>
        <taxon>Pezizomycotina</taxon>
        <taxon>Eurotiomycetes</taxon>
        <taxon>Eurotiomycetidae</taxon>
        <taxon>Eurotiales</taxon>
        <taxon>Aspergillaceae</taxon>
        <taxon>Aspergillus</taxon>
        <taxon>Aspergillus subgen. Circumdati</taxon>
    </lineage>
</organism>
<dbReference type="PANTHER" id="PTHR42840">
    <property type="entry name" value="NAD(P)-BINDING ROSSMANN-FOLD SUPERFAMILY PROTEIN-RELATED"/>
    <property type="match status" value="1"/>
</dbReference>
<dbReference type="AlphaFoldDB" id="A0A319E689"/>
<accession>A0A319E689</accession>
<name>A0A319E689_9EURO</name>
<dbReference type="SUPFAM" id="SSF55347">
    <property type="entry name" value="Glyceraldehyde-3-phosphate dehydrogenase-like, C-terminal domain"/>
    <property type="match status" value="1"/>
</dbReference>
<dbReference type="VEuPathDB" id="FungiDB:BO71DRAFT_439756"/>
<evidence type="ECO:0000313" key="5">
    <source>
        <dbReference type="EMBL" id="PYH96208.1"/>
    </source>
</evidence>
<keyword evidence="6" id="KW-1185">Reference proteome</keyword>
<feature type="domain" description="Gfo/Idh/MocA-like oxidoreductase N-terminal" evidence="3">
    <location>
        <begin position="4"/>
        <end position="134"/>
    </location>
</feature>
<evidence type="ECO:0000313" key="6">
    <source>
        <dbReference type="Proteomes" id="UP000247810"/>
    </source>
</evidence>
<dbReference type="Pfam" id="PF01408">
    <property type="entry name" value="GFO_IDH_MocA"/>
    <property type="match status" value="1"/>
</dbReference>
<protein>
    <submittedName>
        <fullName evidence="5">NAD(P)-binding protein</fullName>
    </submittedName>
</protein>